<dbReference type="Pfam" id="PF20132">
    <property type="entry name" value="DUF6522"/>
    <property type="match status" value="1"/>
</dbReference>
<proteinExistence type="predicted"/>
<evidence type="ECO:0000313" key="1">
    <source>
        <dbReference type="EMBL" id="QFY62726.1"/>
    </source>
</evidence>
<dbReference type="Proteomes" id="UP000326881">
    <property type="component" value="Plasmid unnamed"/>
</dbReference>
<dbReference type="InterPro" id="IPR045389">
    <property type="entry name" value="DUF6522"/>
</dbReference>
<keyword evidence="2" id="KW-1185">Reference proteome</keyword>
<dbReference type="OrthoDB" id="8238457at2"/>
<reference evidence="1 2" key="1">
    <citation type="submission" date="2019-08" db="EMBL/GenBank/DDBJ databases">
        <title>Prosopis cineraria nodule microbiome.</title>
        <authorList>
            <person name="Ali R."/>
            <person name="Chaluvadi S.R."/>
            <person name="Wang X."/>
        </authorList>
    </citation>
    <scope>NUCLEOTIDE SEQUENCE [LARGE SCALE GENOMIC DNA]</scope>
    <source>
        <strain evidence="1 2">BG7</strain>
        <plasmid evidence="1 2">unnamed</plasmid>
    </source>
</reference>
<name>A0A5Q0CA08_9HYPH</name>
<gene>
    <name evidence="1" type="ORF">FZ934_20330</name>
</gene>
<organism evidence="1 2">
    <name type="scientific">Rhizobium grahamii</name>
    <dbReference type="NCBI Taxonomy" id="1120045"/>
    <lineage>
        <taxon>Bacteria</taxon>
        <taxon>Pseudomonadati</taxon>
        <taxon>Pseudomonadota</taxon>
        <taxon>Alphaproteobacteria</taxon>
        <taxon>Hyphomicrobiales</taxon>
        <taxon>Rhizobiaceae</taxon>
        <taxon>Rhizobium/Agrobacterium group</taxon>
        <taxon>Rhizobium</taxon>
    </lineage>
</organism>
<dbReference type="KEGG" id="rgr:FZ934_20330"/>
<evidence type="ECO:0000313" key="2">
    <source>
        <dbReference type="Proteomes" id="UP000326881"/>
    </source>
</evidence>
<dbReference type="AlphaFoldDB" id="A0A5Q0CA08"/>
<keyword evidence="1" id="KW-0614">Plasmid</keyword>
<dbReference type="EMBL" id="CP043499">
    <property type="protein sequence ID" value="QFY62726.1"/>
    <property type="molecule type" value="Genomic_DNA"/>
</dbReference>
<protein>
    <submittedName>
        <fullName evidence="1">Uncharacterized protein</fullName>
    </submittedName>
</protein>
<geneLocation type="plasmid" evidence="1 2">
    <name>unnamed</name>
</geneLocation>
<accession>A0A5Q0CA08</accession>
<sequence>MMADQIDIKDFTLDADFLAGRFGVATEILRRQMQQGLVRSVIERGEGADAGKTRLTVRIGNRSWIAVVAEDGTRITERMAFCAIK</sequence>